<evidence type="ECO:0000256" key="2">
    <source>
        <dbReference type="ARBA" id="ARBA00003924"/>
    </source>
</evidence>
<dbReference type="NCBIfam" id="TIGR01088">
    <property type="entry name" value="aroQ"/>
    <property type="match status" value="1"/>
</dbReference>
<dbReference type="NCBIfam" id="NF003806">
    <property type="entry name" value="PRK05395.1-3"/>
    <property type="match status" value="1"/>
</dbReference>
<dbReference type="UniPathway" id="UPA00053">
    <property type="reaction ID" value="UER00086"/>
</dbReference>
<feature type="binding site" evidence="8 10">
    <location>
        <position position="72"/>
    </location>
    <ligand>
        <name>substrate</name>
    </ligand>
</feature>
<dbReference type="PANTHER" id="PTHR21272">
    <property type="entry name" value="CATABOLIC 3-DEHYDROQUINASE"/>
    <property type="match status" value="1"/>
</dbReference>
<dbReference type="GO" id="GO:0008652">
    <property type="term" value="P:amino acid biosynthetic process"/>
    <property type="evidence" value="ECO:0007669"/>
    <property type="project" value="UniProtKB-KW"/>
</dbReference>
<dbReference type="EC" id="4.2.1.10" evidence="6 8"/>
<dbReference type="InterPro" id="IPR001874">
    <property type="entry name" value="DHquinase_II"/>
</dbReference>
<organism evidence="12 13">
    <name type="scientific">Thermoflavifilum thermophilum</name>
    <dbReference type="NCBI Taxonomy" id="1393122"/>
    <lineage>
        <taxon>Bacteria</taxon>
        <taxon>Pseudomonadati</taxon>
        <taxon>Bacteroidota</taxon>
        <taxon>Chitinophagia</taxon>
        <taxon>Chitinophagales</taxon>
        <taxon>Chitinophagaceae</taxon>
        <taxon>Thermoflavifilum</taxon>
    </lineage>
</organism>
<dbReference type="Proteomes" id="UP000199537">
    <property type="component" value="Unassembled WGS sequence"/>
</dbReference>
<feature type="active site" description="Proton donor" evidence="8 9">
    <location>
        <position position="98"/>
    </location>
</feature>
<keyword evidence="13" id="KW-1185">Reference proteome</keyword>
<comment type="catalytic activity">
    <reaction evidence="1 8">
        <text>3-dehydroquinate = 3-dehydroshikimate + H2O</text>
        <dbReference type="Rhea" id="RHEA:21096"/>
        <dbReference type="ChEBI" id="CHEBI:15377"/>
        <dbReference type="ChEBI" id="CHEBI:16630"/>
        <dbReference type="ChEBI" id="CHEBI:32364"/>
        <dbReference type="EC" id="4.2.1.10"/>
    </reaction>
</comment>
<evidence type="ECO:0000256" key="6">
    <source>
        <dbReference type="ARBA" id="ARBA00012060"/>
    </source>
</evidence>
<dbReference type="Gene3D" id="3.40.50.9100">
    <property type="entry name" value="Dehydroquinase, class II"/>
    <property type="match status" value="1"/>
</dbReference>
<dbReference type="GO" id="GO:0009073">
    <property type="term" value="P:aromatic amino acid family biosynthetic process"/>
    <property type="evidence" value="ECO:0007669"/>
    <property type="project" value="UniProtKB-KW"/>
</dbReference>
<dbReference type="GO" id="GO:0019631">
    <property type="term" value="P:quinate catabolic process"/>
    <property type="evidence" value="ECO:0007669"/>
    <property type="project" value="TreeGrafter"/>
</dbReference>
<feature type="binding site" evidence="8 10">
    <location>
        <begin position="99"/>
        <end position="100"/>
    </location>
    <ligand>
        <name>substrate</name>
    </ligand>
</feature>
<dbReference type="HAMAP" id="MF_00169">
    <property type="entry name" value="AroQ"/>
    <property type="match status" value="1"/>
</dbReference>
<dbReference type="Pfam" id="PF01220">
    <property type="entry name" value="DHquinase_II"/>
    <property type="match status" value="1"/>
</dbReference>
<evidence type="ECO:0000256" key="1">
    <source>
        <dbReference type="ARBA" id="ARBA00001864"/>
    </source>
</evidence>
<reference evidence="13" key="1">
    <citation type="submission" date="2016-10" db="EMBL/GenBank/DDBJ databases">
        <authorList>
            <person name="Varghese N."/>
            <person name="Submissions S."/>
        </authorList>
    </citation>
    <scope>NUCLEOTIDE SEQUENCE [LARGE SCALE GENOMIC DNA]</scope>
    <source>
        <strain evidence="13">DSM 14807</strain>
    </source>
</reference>
<dbReference type="PIRSF" id="PIRSF001399">
    <property type="entry name" value="DHquinase_II"/>
    <property type="match status" value="1"/>
</dbReference>
<dbReference type="NCBIfam" id="NF003807">
    <property type="entry name" value="PRK05395.1-4"/>
    <property type="match status" value="1"/>
</dbReference>
<evidence type="ECO:0000313" key="13">
    <source>
        <dbReference type="Proteomes" id="UP000199537"/>
    </source>
</evidence>
<evidence type="ECO:0000256" key="4">
    <source>
        <dbReference type="ARBA" id="ARBA00011037"/>
    </source>
</evidence>
<dbReference type="GO" id="GO:0003855">
    <property type="term" value="F:3-dehydroquinate dehydratase activity"/>
    <property type="evidence" value="ECO:0007669"/>
    <property type="project" value="UniProtKB-UniRule"/>
</dbReference>
<evidence type="ECO:0000256" key="10">
    <source>
        <dbReference type="PIRSR" id="PIRSR001399-2"/>
    </source>
</evidence>
<dbReference type="GO" id="GO:0009423">
    <property type="term" value="P:chorismate biosynthetic process"/>
    <property type="evidence" value="ECO:0007669"/>
    <property type="project" value="UniProtKB-UniRule"/>
</dbReference>
<dbReference type="InterPro" id="IPR018509">
    <property type="entry name" value="DHquinase_II_CS"/>
</dbReference>
<evidence type="ECO:0000256" key="8">
    <source>
        <dbReference type="HAMAP-Rule" id="MF_00169"/>
    </source>
</evidence>
<feature type="binding site" evidence="8 10">
    <location>
        <position position="109"/>
    </location>
    <ligand>
        <name>substrate</name>
    </ligand>
</feature>
<feature type="active site" description="Proton acceptor" evidence="8 9">
    <location>
        <position position="23"/>
    </location>
</feature>
<keyword evidence="8" id="KW-0028">Amino-acid biosynthesis</keyword>
<keyword evidence="7 8" id="KW-0456">Lyase</keyword>
<dbReference type="NCBIfam" id="NF003805">
    <property type="entry name" value="PRK05395.1-2"/>
    <property type="match status" value="1"/>
</dbReference>
<dbReference type="SUPFAM" id="SSF52304">
    <property type="entry name" value="Type II 3-dehydroquinate dehydratase"/>
    <property type="match status" value="1"/>
</dbReference>
<evidence type="ECO:0000256" key="9">
    <source>
        <dbReference type="PIRSR" id="PIRSR001399-1"/>
    </source>
</evidence>
<dbReference type="InterPro" id="IPR036441">
    <property type="entry name" value="DHquinase_II_sf"/>
</dbReference>
<dbReference type="CDD" id="cd00466">
    <property type="entry name" value="DHQase_II"/>
    <property type="match status" value="1"/>
</dbReference>
<dbReference type="OrthoDB" id="9790793at2"/>
<dbReference type="PANTHER" id="PTHR21272:SF3">
    <property type="entry name" value="CATABOLIC 3-DEHYDROQUINASE"/>
    <property type="match status" value="1"/>
</dbReference>
<dbReference type="RefSeq" id="WP_092457114.1">
    <property type="nucleotide sequence ID" value="NZ_FPCJ01000001.1"/>
</dbReference>
<dbReference type="STRING" id="1393122.SAMN05660895_0447"/>
<sequence length="143" mass="15705">MLRITIINGPNLNLLGKREPEIYGRSSFEAYLDQLRKRFPGVDIQYFQSNEEGALINALHEAGFSRDGILLNAGGYSHTSVALRDAVAAIPAPVVEVHISNIFARESFRHHSLLSAVCRGCICGLGLEGYALGVQYFLAELSR</sequence>
<evidence type="ECO:0000256" key="5">
    <source>
        <dbReference type="ARBA" id="ARBA00011193"/>
    </source>
</evidence>
<evidence type="ECO:0000256" key="11">
    <source>
        <dbReference type="PIRSR" id="PIRSR001399-3"/>
    </source>
</evidence>
<comment type="similarity">
    <text evidence="4 8">Belongs to the type-II 3-dehydroquinase family.</text>
</comment>
<gene>
    <name evidence="8" type="primary">aroQ</name>
    <name evidence="12" type="ORF">SAMN05660895_0447</name>
</gene>
<protein>
    <recommendedName>
        <fullName evidence="6 8">3-dehydroquinate dehydratase</fullName>
        <shortName evidence="8">3-dehydroquinase</shortName>
        <ecNumber evidence="6 8">4.2.1.10</ecNumber>
    </recommendedName>
    <alternativeName>
        <fullName evidence="8">Type II DHQase</fullName>
    </alternativeName>
</protein>
<dbReference type="AlphaFoldDB" id="A0A1I7N2P2"/>
<evidence type="ECO:0000256" key="7">
    <source>
        <dbReference type="ARBA" id="ARBA00023239"/>
    </source>
</evidence>
<feature type="binding site" evidence="8 10">
    <location>
        <position position="85"/>
    </location>
    <ligand>
        <name>substrate</name>
    </ligand>
</feature>
<evidence type="ECO:0000313" key="12">
    <source>
        <dbReference type="EMBL" id="SFV28949.1"/>
    </source>
</evidence>
<feature type="binding site" evidence="8 10">
    <location>
        <position position="78"/>
    </location>
    <ligand>
        <name>substrate</name>
    </ligand>
</feature>
<comment type="function">
    <text evidence="2 8">Catalyzes a trans-dehydration via an enolate intermediate.</text>
</comment>
<feature type="site" description="Transition state stabilizer" evidence="8 11">
    <location>
        <position position="18"/>
    </location>
</feature>
<keyword evidence="8" id="KW-0057">Aromatic amino acid biosynthesis</keyword>
<dbReference type="PROSITE" id="PS01029">
    <property type="entry name" value="DEHYDROQUINASE_II"/>
    <property type="match status" value="1"/>
</dbReference>
<evidence type="ECO:0000256" key="3">
    <source>
        <dbReference type="ARBA" id="ARBA00004902"/>
    </source>
</evidence>
<comment type="subunit">
    <text evidence="5 8">Homododecamer.</text>
</comment>
<accession>A0A1I7N2P2</accession>
<comment type="pathway">
    <text evidence="3 8">Metabolic intermediate biosynthesis; chorismate biosynthesis; chorismate from D-erythrose 4-phosphate and phosphoenolpyruvate: step 3/7.</text>
</comment>
<dbReference type="EMBL" id="FPCJ01000001">
    <property type="protein sequence ID" value="SFV28949.1"/>
    <property type="molecule type" value="Genomic_DNA"/>
</dbReference>
<name>A0A1I7N2P2_9BACT</name>
<proteinExistence type="inferred from homology"/>